<accession>A0A0B6XV21</accession>
<evidence type="ECO:0000256" key="1">
    <source>
        <dbReference type="ARBA" id="ARBA00009947"/>
    </source>
</evidence>
<protein>
    <submittedName>
        <fullName evidence="2">Uncharacterized protein</fullName>
    </submittedName>
</protein>
<gene>
    <name evidence="2" type="primary">ORF1184</name>
</gene>
<dbReference type="GO" id="GO:0005634">
    <property type="term" value="C:nucleus"/>
    <property type="evidence" value="ECO:0007669"/>
    <property type="project" value="InterPro"/>
</dbReference>
<dbReference type="InterPro" id="IPR002164">
    <property type="entry name" value="NAP_family"/>
</dbReference>
<reference evidence="2" key="1">
    <citation type="submission" date="2014-12" db="EMBL/GenBank/DDBJ databases">
        <title>Insight into the proteome of Arion vulgaris.</title>
        <authorList>
            <person name="Aradska J."/>
            <person name="Bulat T."/>
            <person name="Smidak R."/>
            <person name="Sarate P."/>
            <person name="Gangsoo J."/>
            <person name="Sialana F."/>
            <person name="Bilban M."/>
            <person name="Lubec G."/>
        </authorList>
    </citation>
    <scope>NUCLEOTIDE SEQUENCE</scope>
    <source>
        <tissue evidence="2">Skin</tissue>
    </source>
</reference>
<name>A0A0B6XV21_9EUPU</name>
<organism evidence="2">
    <name type="scientific">Arion vulgaris</name>
    <dbReference type="NCBI Taxonomy" id="1028688"/>
    <lineage>
        <taxon>Eukaryota</taxon>
        <taxon>Metazoa</taxon>
        <taxon>Spiralia</taxon>
        <taxon>Lophotrochozoa</taxon>
        <taxon>Mollusca</taxon>
        <taxon>Gastropoda</taxon>
        <taxon>Heterobranchia</taxon>
        <taxon>Euthyneura</taxon>
        <taxon>Panpulmonata</taxon>
        <taxon>Eupulmonata</taxon>
        <taxon>Stylommatophora</taxon>
        <taxon>Helicina</taxon>
        <taxon>Arionoidea</taxon>
        <taxon>Arionidae</taxon>
        <taxon>Arion</taxon>
    </lineage>
</organism>
<evidence type="ECO:0000313" key="2">
    <source>
        <dbReference type="EMBL" id="CEK47356.1"/>
    </source>
</evidence>
<feature type="non-terminal residue" evidence="2">
    <location>
        <position position="77"/>
    </location>
</feature>
<dbReference type="EMBL" id="HACG01000491">
    <property type="protein sequence ID" value="CEK47356.1"/>
    <property type="molecule type" value="Transcribed_RNA"/>
</dbReference>
<sequence length="77" mass="8924">QALKTNQKAVFQAEVEFYRKVFELQIEHQNALKDIYKDRSDIINGLRPITDADLKEQAICFTNPSLEEKIFKGEPTP</sequence>
<dbReference type="GO" id="GO:0006334">
    <property type="term" value="P:nucleosome assembly"/>
    <property type="evidence" value="ECO:0007669"/>
    <property type="project" value="InterPro"/>
</dbReference>
<dbReference type="InterPro" id="IPR037231">
    <property type="entry name" value="NAP-like_sf"/>
</dbReference>
<comment type="similarity">
    <text evidence="1">Belongs to the nucleosome assembly protein (NAP) family.</text>
</comment>
<dbReference type="Gene3D" id="1.20.5.1500">
    <property type="match status" value="1"/>
</dbReference>
<dbReference type="Pfam" id="PF00956">
    <property type="entry name" value="NAP"/>
    <property type="match status" value="1"/>
</dbReference>
<dbReference type="SUPFAM" id="SSF143113">
    <property type="entry name" value="NAP-like"/>
    <property type="match status" value="1"/>
</dbReference>
<proteinExistence type="inferred from homology"/>
<dbReference type="AlphaFoldDB" id="A0A0B6XV21"/>
<feature type="non-terminal residue" evidence="2">
    <location>
        <position position="1"/>
    </location>
</feature>